<gene>
    <name evidence="7" type="primary">dsl-1</name>
</gene>
<sequence length="463" mass="52483">MLTPVLATMKKRRKCSFNPAWEHQYAFVKRSKKGNGYFYCAFCAKDINVQTMGISAVKSHIDNNKHKQMAKNCCHPHQLDDEQKVIVLPNDGGERQEQRRWLNVVQAVKMEHQPHYYAASSSHDMQMTVETTTKTAAQETAENATPCLPQQATKSERDGVIMSDFEDESENEMSLANNDEEEEEDEEEGKEGAPWHGGKHAKYFQQIVKDGIFMAKVRCLICGKELSAKSRTSIREHNKLHQLAAINDESVFDEQRLFPADAAVEAFATAFVEKRKPIVMPLPPMARHRRKPTEMTPQPAFALATRKRCESMEDDNEILNADDHEHNNQPNLSQFDWNKQKVELQILEAELIQKQLSNYQRCTELGIPARVHLPVGTVSATTLCSSTGRCRRFTTFSNEQTLYQRQQHSSEAERQRRHVPLSYNLDTSRENGGGISAGRDDGSHLLNFDGGAAPCDFVAFADI</sequence>
<dbReference type="PROSITE" id="PS50808">
    <property type="entry name" value="ZF_BED"/>
    <property type="match status" value="1"/>
</dbReference>
<dbReference type="GO" id="GO:0008270">
    <property type="term" value="F:zinc ion binding"/>
    <property type="evidence" value="ECO:0007669"/>
    <property type="project" value="UniProtKB-KW"/>
</dbReference>
<evidence type="ECO:0000256" key="1">
    <source>
        <dbReference type="ARBA" id="ARBA00022723"/>
    </source>
</evidence>
<evidence type="ECO:0000256" key="5">
    <source>
        <dbReference type="SAM" id="MobiDB-lite"/>
    </source>
</evidence>
<evidence type="ECO:0000313" key="7">
    <source>
        <dbReference type="EMBL" id="ADI82806.1"/>
    </source>
</evidence>
<organism evidence="7">
    <name type="scientific">Heterodera avenae</name>
    <name type="common">Cereal cyst nematode worm</name>
    <dbReference type="NCBI Taxonomy" id="34510"/>
    <lineage>
        <taxon>Eukaryota</taxon>
        <taxon>Metazoa</taxon>
        <taxon>Ecdysozoa</taxon>
        <taxon>Nematoda</taxon>
        <taxon>Chromadorea</taxon>
        <taxon>Rhabditida</taxon>
        <taxon>Tylenchina</taxon>
        <taxon>Tylenchomorpha</taxon>
        <taxon>Tylenchoidea</taxon>
        <taxon>Heteroderidae</taxon>
        <taxon>Heteroderinae</taxon>
        <taxon>Heterodera</taxon>
    </lineage>
</organism>
<feature type="compositionally biased region" description="Low complexity" evidence="5">
    <location>
        <begin position="136"/>
        <end position="145"/>
    </location>
</feature>
<evidence type="ECO:0000256" key="4">
    <source>
        <dbReference type="PROSITE-ProRule" id="PRU00027"/>
    </source>
</evidence>
<feature type="region of interest" description="Disordered" evidence="5">
    <location>
        <begin position="136"/>
        <end position="197"/>
    </location>
</feature>
<protein>
    <submittedName>
        <fullName evidence="7">Dorsal esophageal gland-specific protein</fullName>
    </submittedName>
</protein>
<dbReference type="InterPro" id="IPR003656">
    <property type="entry name" value="Znf_BED"/>
</dbReference>
<evidence type="ECO:0000256" key="3">
    <source>
        <dbReference type="ARBA" id="ARBA00022833"/>
    </source>
</evidence>
<dbReference type="EMBL" id="HM147942">
    <property type="protein sequence ID" value="ADI82806.1"/>
    <property type="molecule type" value="mRNA"/>
</dbReference>
<evidence type="ECO:0000256" key="2">
    <source>
        <dbReference type="ARBA" id="ARBA00022771"/>
    </source>
</evidence>
<evidence type="ECO:0000259" key="6">
    <source>
        <dbReference type="PROSITE" id="PS50808"/>
    </source>
</evidence>
<feature type="domain" description="BED-type" evidence="6">
    <location>
        <begin position="15"/>
        <end position="73"/>
    </location>
</feature>
<feature type="compositionally biased region" description="Acidic residues" evidence="5">
    <location>
        <begin position="178"/>
        <end position="189"/>
    </location>
</feature>
<proteinExistence type="evidence at transcript level"/>
<name>F8QV53_HETAV</name>
<keyword evidence="2 4" id="KW-0863">Zinc-finger</keyword>
<accession>F8QV53</accession>
<keyword evidence="1" id="KW-0479">Metal-binding</keyword>
<reference evidence="7" key="1">
    <citation type="submission" date="2010-04" db="EMBL/GenBank/DDBJ databases">
        <title>Cloning and molecular characterization analysis of new dorsal gland-specific gene (Ha-dsl-1) from cereal cyst nematode (Heterodera avenae).</title>
        <authorList>
            <person name="Peng D."/>
            <person name="Long H."/>
        </authorList>
    </citation>
    <scope>NUCLEOTIDE SEQUENCE</scope>
</reference>
<dbReference type="AlphaFoldDB" id="F8QV53"/>
<dbReference type="GO" id="GO:0003677">
    <property type="term" value="F:DNA binding"/>
    <property type="evidence" value="ECO:0007669"/>
    <property type="project" value="InterPro"/>
</dbReference>
<keyword evidence="3" id="KW-0862">Zinc</keyword>